<gene>
    <name evidence="1" type="ORF">H2B03_06800</name>
</gene>
<evidence type="ECO:0000313" key="2">
    <source>
        <dbReference type="Proteomes" id="UP000559653"/>
    </source>
</evidence>
<dbReference type="Proteomes" id="UP000559653">
    <property type="component" value="Unassembled WGS sequence"/>
</dbReference>
<reference evidence="1 2" key="1">
    <citation type="journal article" date="2020" name="Appl. Environ. Microbiol.">
        <title>Genomic Characteristics of a Novel Species of Ammonia-Oxidizing Archaea from the Jiulong River Estuary.</title>
        <authorList>
            <person name="Zou D."/>
            <person name="Wan R."/>
            <person name="Han L."/>
            <person name="Xu M.N."/>
            <person name="Liu Y."/>
            <person name="Liu H."/>
            <person name="Kao S.J."/>
            <person name="Li M."/>
        </authorList>
    </citation>
    <scope>NUCLEOTIDE SEQUENCE [LARGE SCALE GENOMIC DNA]</scope>
    <source>
        <strain evidence="1">W1bin1</strain>
    </source>
</reference>
<protein>
    <submittedName>
        <fullName evidence="1">DUF488 family protein</fullName>
    </submittedName>
</protein>
<organism evidence="1 2">
    <name type="scientific">Candidatus Nitrosomaritimum aestuariumsis</name>
    <dbReference type="NCBI Taxonomy" id="3342354"/>
    <lineage>
        <taxon>Archaea</taxon>
        <taxon>Nitrososphaerota</taxon>
        <taxon>Nitrososphaeria</taxon>
        <taxon>Nitrosopumilales</taxon>
        <taxon>Nitrosopumilaceae</taxon>
        <taxon>Candidatus Nitrosomaritimum</taxon>
    </lineage>
</organism>
<proteinExistence type="predicted"/>
<name>A0AC60VZU1_9ARCH</name>
<sequence length="131" mass="15649">MIKTKSIYEPKKTQDGLRVLITRFYPRGIKKTNFDMWEKELAPSQQLLKELKSNKKTWSQFIVSFKSELEENKESLQSIKKLRREMKTNNVTLLCFEKDGNPCHRHLLKKIIQNPKYLNMNFQTNFTDNHA</sequence>
<evidence type="ECO:0000313" key="1">
    <source>
        <dbReference type="EMBL" id="MBA4452856.1"/>
    </source>
</evidence>
<dbReference type="EMBL" id="JACEMZ010000049">
    <property type="protein sequence ID" value="MBA4452856.1"/>
    <property type="molecule type" value="Genomic_DNA"/>
</dbReference>
<comment type="caution">
    <text evidence="1">The sequence shown here is derived from an EMBL/GenBank/DDBJ whole genome shotgun (WGS) entry which is preliminary data.</text>
</comment>
<accession>A0AC60VZU1</accession>